<dbReference type="STRING" id="745531.A0A0C3PDJ4"/>
<proteinExistence type="predicted"/>
<feature type="domain" description="DUF6589" evidence="2">
    <location>
        <begin position="306"/>
        <end position="749"/>
    </location>
</feature>
<organism evidence="3 4">
    <name type="scientific">Phlebiopsis gigantea (strain 11061_1 CR5-6)</name>
    <name type="common">White-rot fungus</name>
    <name type="synonym">Peniophora gigantea</name>
    <dbReference type="NCBI Taxonomy" id="745531"/>
    <lineage>
        <taxon>Eukaryota</taxon>
        <taxon>Fungi</taxon>
        <taxon>Dikarya</taxon>
        <taxon>Basidiomycota</taxon>
        <taxon>Agaricomycotina</taxon>
        <taxon>Agaricomycetes</taxon>
        <taxon>Polyporales</taxon>
        <taxon>Phanerochaetaceae</taxon>
        <taxon>Phlebiopsis</taxon>
    </lineage>
</organism>
<sequence length="911" mass="103690">MKDSNGLDRERSRPHRGMITTFLNGSERHTCSQILELMYINATHVEYHANDTSIPANNIFSVKRTHLDVNHAQPAIHTFAIHMAADFIRKEGAAMTKREAGLHMPASSKKTPPSEKTATEDDSGVANWKRLGSFSMETLQDSFERNAPVSWFSFSAYTDPDHGKLLKPNTAVAARMAELTFCRNNRANFYALVRGVWLYASKAHQSIFRVESRLGQSVAYESVRQALRSMAEGARGELRRIVIEDDWRWFDIVSDNVQTYSKERDHRIGRQNKMIKGFAGTAVELMDFKPEALDLSAFLEQQSQLDRKNLSVDAILDDIDFPHLTNVAIGQFLQALITFVPVLKKYQHHIDDFYEHRIRKHQINPTRRTNIFPLATNSADEMTAQGLKEGIMDFALTQMGITEETLRHRLMVFSGDGKTFDMLLRTRRLLSPHESLYESWRFIIALLELWHTKWTDLSRTIRCSYGKEYPHDPSTLSCLANAAHCPTPSDLKKVDFNDGSHLLDLSLDAHILVTWEVLLDTKDLVAHFDQLASDNQIPAFSDLLVHARVLATRYGIIKSYEAARSSSDLPLASSGSLGDDDDCNMSVLSDGSLFEDKDADVTLANAVLFMRNAIWWREECLATAAGDTGRILEILRLWIFTFTGSGNPYYSQYLLETYCNFKWEFPAPLQEMILNNWLVNLHGQPGRFIERDLMQEHHNFWLEDLAQHKGAEFDDDFYRNILSMHVHHFLRLKEQMEEHVSLKSRGKKHTAPHLQNELATMMKILREKEVHRRRPGRNEGFVANDDFDAGLTALRNGKIKDFITRTTRYMDVLGNHSNRQSGAAARAKNDKESLIDGEKLGGLDVEMDVEDVESDSSSDTEDMGGLQGEDISDEEDQRTDDSEAWLPRRGHLQVPPPSMSVINGSLCTPQI</sequence>
<keyword evidence="4" id="KW-1185">Reference proteome</keyword>
<dbReference type="InterPro" id="IPR046496">
    <property type="entry name" value="DUF6589"/>
</dbReference>
<evidence type="ECO:0000313" key="4">
    <source>
        <dbReference type="Proteomes" id="UP000053257"/>
    </source>
</evidence>
<accession>A0A0C3PDJ4</accession>
<dbReference type="OrthoDB" id="2801423at2759"/>
<dbReference type="HOGENOM" id="CLU_006728_0_0_1"/>
<evidence type="ECO:0000259" key="2">
    <source>
        <dbReference type="Pfam" id="PF20231"/>
    </source>
</evidence>
<dbReference type="Pfam" id="PF20231">
    <property type="entry name" value="DUF6589"/>
    <property type="match status" value="1"/>
</dbReference>
<evidence type="ECO:0000313" key="3">
    <source>
        <dbReference type="EMBL" id="KIP03373.1"/>
    </source>
</evidence>
<feature type="compositionally biased region" description="Basic and acidic residues" evidence="1">
    <location>
        <begin position="827"/>
        <end position="841"/>
    </location>
</feature>
<feature type="region of interest" description="Disordered" evidence="1">
    <location>
        <begin position="98"/>
        <end position="122"/>
    </location>
</feature>
<dbReference type="AlphaFoldDB" id="A0A0C3PDJ4"/>
<reference evidence="3 4" key="1">
    <citation type="journal article" date="2014" name="PLoS Genet.">
        <title>Analysis of the Phlebiopsis gigantea genome, transcriptome and secretome provides insight into its pioneer colonization strategies of wood.</title>
        <authorList>
            <person name="Hori C."/>
            <person name="Ishida T."/>
            <person name="Igarashi K."/>
            <person name="Samejima M."/>
            <person name="Suzuki H."/>
            <person name="Master E."/>
            <person name="Ferreira P."/>
            <person name="Ruiz-Duenas F.J."/>
            <person name="Held B."/>
            <person name="Canessa P."/>
            <person name="Larrondo L.F."/>
            <person name="Schmoll M."/>
            <person name="Druzhinina I.S."/>
            <person name="Kubicek C.P."/>
            <person name="Gaskell J.A."/>
            <person name="Kersten P."/>
            <person name="St John F."/>
            <person name="Glasner J."/>
            <person name="Sabat G."/>
            <person name="Splinter BonDurant S."/>
            <person name="Syed K."/>
            <person name="Yadav J."/>
            <person name="Mgbeahuruike A.C."/>
            <person name="Kovalchuk A."/>
            <person name="Asiegbu F.O."/>
            <person name="Lackner G."/>
            <person name="Hoffmeister D."/>
            <person name="Rencoret J."/>
            <person name="Gutierrez A."/>
            <person name="Sun H."/>
            <person name="Lindquist E."/>
            <person name="Barry K."/>
            <person name="Riley R."/>
            <person name="Grigoriev I.V."/>
            <person name="Henrissat B."/>
            <person name="Kues U."/>
            <person name="Berka R.M."/>
            <person name="Martinez A.T."/>
            <person name="Covert S.F."/>
            <person name="Blanchette R.A."/>
            <person name="Cullen D."/>
        </authorList>
    </citation>
    <scope>NUCLEOTIDE SEQUENCE [LARGE SCALE GENOMIC DNA]</scope>
    <source>
        <strain evidence="3 4">11061_1 CR5-6</strain>
    </source>
</reference>
<protein>
    <recommendedName>
        <fullName evidence="2">DUF6589 domain-containing protein</fullName>
    </recommendedName>
</protein>
<feature type="compositionally biased region" description="Polar residues" evidence="1">
    <location>
        <begin position="900"/>
        <end position="911"/>
    </location>
</feature>
<dbReference type="Proteomes" id="UP000053257">
    <property type="component" value="Unassembled WGS sequence"/>
</dbReference>
<dbReference type="EMBL" id="KN840619">
    <property type="protein sequence ID" value="KIP03373.1"/>
    <property type="molecule type" value="Genomic_DNA"/>
</dbReference>
<feature type="compositionally biased region" description="Acidic residues" evidence="1">
    <location>
        <begin position="845"/>
        <end position="862"/>
    </location>
</feature>
<feature type="region of interest" description="Disordered" evidence="1">
    <location>
        <begin position="814"/>
        <end position="911"/>
    </location>
</feature>
<gene>
    <name evidence="3" type="ORF">PHLGIDRAFT_77688</name>
</gene>
<evidence type="ECO:0000256" key="1">
    <source>
        <dbReference type="SAM" id="MobiDB-lite"/>
    </source>
</evidence>
<name>A0A0C3PDJ4_PHLG1</name>